<dbReference type="Pfam" id="PF07676">
    <property type="entry name" value="PD40"/>
    <property type="match status" value="1"/>
</dbReference>
<dbReference type="Gene3D" id="2.120.10.30">
    <property type="entry name" value="TolB, C-terminal domain"/>
    <property type="match status" value="2"/>
</dbReference>
<feature type="DNA-binding region" description="OmpR/PhoB-type" evidence="3">
    <location>
        <begin position="2"/>
        <end position="100"/>
    </location>
</feature>
<keyword evidence="4" id="KW-0472">Membrane</keyword>
<keyword evidence="4" id="KW-1133">Transmembrane helix</keyword>
<accession>A0ABP3H7A9</accession>
<keyword evidence="4" id="KW-0812">Transmembrane</keyword>
<dbReference type="SUPFAM" id="SSF82171">
    <property type="entry name" value="DPP6 N-terminal domain-like"/>
    <property type="match status" value="1"/>
</dbReference>
<evidence type="ECO:0000259" key="5">
    <source>
        <dbReference type="PROSITE" id="PS51755"/>
    </source>
</evidence>
<evidence type="ECO:0000256" key="3">
    <source>
        <dbReference type="PROSITE-ProRule" id="PRU01091"/>
    </source>
</evidence>
<name>A0ABP3H7A9_9ALTE</name>
<sequence length="679" mass="76178">MSKQFLLGQAQIDLTRNQIILAGQKQTMQPKAMAVLAALIDAQGQVVTVEALLQRVWPGTVVTPNTLQRCIAQLRKALDDNSREQRIIKTHAKQGYSLEVRAELPGTDLGSDVTSGNRQGLSIPHVVVAAVVLLSLIMAGFYLSADNVQSYNKLHYLTTSSGKESFASYSPDGRYMVFHRFLGQCDNHLWSKDLHSQLESRLTHEAGFFQQHSFAPGGDRLAFVGKSICGKPDVPECWELKTLDITAALAGNQNAQTRISCDDGRLYGPQWMNNGKIALLKKPHNGQWQLITYHVRDNLAQPLYAPTDQRLYNLAYSAGLDTLALLGKTAEGKDQLTLLNSSGEVLSSVVLHFPLPLSQFELLELSFHPSQPKLLVYNSQHQFEVSFSGRITTISPLAAKAIYSLVYAPHQNTLLAAYGMRDWGFYLHNLSAAGEQMRTLPEKWDSTFADTDARFQPKGELIAFVSNRSGQQQVWLMDERRVWQLSQFTQGSIAGLTWSPSGQQLLVNHTDRLLLLDLSGGVEVLPAPFAAMQLYQWSEQGEILFSTQVAWQQRIVAWDPYQGHWQQWHVPDSSWAQLDDSGRLLSLYNNGQLWLHGRDDAEEPRQVVSHIQKRFVWHHGQILAVDKTNQLVRYPMSTLQELSRSPLTTTSLYVDDSQGSRLLIAELSDVQQDIVELRP</sequence>
<protein>
    <recommendedName>
        <fullName evidence="5">OmpR/PhoB-type domain-containing protein</fullName>
    </recommendedName>
</protein>
<reference evidence="7" key="1">
    <citation type="journal article" date="2019" name="Int. J. Syst. Evol. Microbiol.">
        <title>The Global Catalogue of Microorganisms (GCM) 10K type strain sequencing project: providing services to taxonomists for standard genome sequencing and annotation.</title>
        <authorList>
            <consortium name="The Broad Institute Genomics Platform"/>
            <consortium name="The Broad Institute Genome Sequencing Center for Infectious Disease"/>
            <person name="Wu L."/>
            <person name="Ma J."/>
        </authorList>
    </citation>
    <scope>NUCLEOTIDE SEQUENCE [LARGE SCALE GENOMIC DNA]</scope>
    <source>
        <strain evidence="7">JCM 13378</strain>
    </source>
</reference>
<comment type="similarity">
    <text evidence="1">Belongs to the TolB family.</text>
</comment>
<dbReference type="InterPro" id="IPR011042">
    <property type="entry name" value="6-blade_b-propeller_TolB-like"/>
</dbReference>
<evidence type="ECO:0000313" key="7">
    <source>
        <dbReference type="Proteomes" id="UP001501757"/>
    </source>
</evidence>
<dbReference type="PROSITE" id="PS51755">
    <property type="entry name" value="OMPR_PHOB"/>
    <property type="match status" value="1"/>
</dbReference>
<dbReference type="Gene3D" id="1.10.10.10">
    <property type="entry name" value="Winged helix-like DNA-binding domain superfamily/Winged helix DNA-binding domain"/>
    <property type="match status" value="1"/>
</dbReference>
<dbReference type="Pfam" id="PF12894">
    <property type="entry name" value="ANAPC4_WD40"/>
    <property type="match status" value="1"/>
</dbReference>
<feature type="transmembrane region" description="Helical" evidence="4">
    <location>
        <begin position="126"/>
        <end position="145"/>
    </location>
</feature>
<dbReference type="SUPFAM" id="SSF63829">
    <property type="entry name" value="Calcium-dependent phosphotriesterase"/>
    <property type="match status" value="1"/>
</dbReference>
<organism evidence="6 7">
    <name type="scientific">Bowmanella denitrificans</name>
    <dbReference type="NCBI Taxonomy" id="366582"/>
    <lineage>
        <taxon>Bacteria</taxon>
        <taxon>Pseudomonadati</taxon>
        <taxon>Pseudomonadota</taxon>
        <taxon>Gammaproteobacteria</taxon>
        <taxon>Alteromonadales</taxon>
        <taxon>Alteromonadaceae</taxon>
        <taxon>Bowmanella</taxon>
    </lineage>
</organism>
<gene>
    <name evidence="6" type="ORF">GCM10009092_29640</name>
</gene>
<dbReference type="InterPro" id="IPR001867">
    <property type="entry name" value="OmpR/PhoB-type_DNA-bd"/>
</dbReference>
<dbReference type="Proteomes" id="UP001501757">
    <property type="component" value="Unassembled WGS sequence"/>
</dbReference>
<dbReference type="PANTHER" id="PTHR36842">
    <property type="entry name" value="PROTEIN TOLB HOMOLOG"/>
    <property type="match status" value="1"/>
</dbReference>
<dbReference type="InterPro" id="IPR016032">
    <property type="entry name" value="Sig_transdc_resp-reg_C-effctor"/>
</dbReference>
<dbReference type="SMART" id="SM00862">
    <property type="entry name" value="Trans_reg_C"/>
    <property type="match status" value="1"/>
</dbReference>
<evidence type="ECO:0000256" key="1">
    <source>
        <dbReference type="ARBA" id="ARBA00009820"/>
    </source>
</evidence>
<keyword evidence="7" id="KW-1185">Reference proteome</keyword>
<dbReference type="EMBL" id="BAAAEI010000017">
    <property type="protein sequence ID" value="GAA0363343.1"/>
    <property type="molecule type" value="Genomic_DNA"/>
</dbReference>
<dbReference type="RefSeq" id="WP_343845957.1">
    <property type="nucleotide sequence ID" value="NZ_BAAAEI010000017.1"/>
</dbReference>
<dbReference type="InterPro" id="IPR011659">
    <property type="entry name" value="WD40"/>
</dbReference>
<comment type="caution">
    <text evidence="6">The sequence shown here is derived from an EMBL/GenBank/DDBJ whole genome shotgun (WGS) entry which is preliminary data.</text>
</comment>
<proteinExistence type="inferred from homology"/>
<keyword evidence="2 3" id="KW-0238">DNA-binding</keyword>
<dbReference type="Pfam" id="PF00486">
    <property type="entry name" value="Trans_reg_C"/>
    <property type="match status" value="1"/>
</dbReference>
<dbReference type="CDD" id="cd00383">
    <property type="entry name" value="trans_reg_C"/>
    <property type="match status" value="1"/>
</dbReference>
<evidence type="ECO:0000256" key="2">
    <source>
        <dbReference type="ARBA" id="ARBA00023125"/>
    </source>
</evidence>
<dbReference type="SUPFAM" id="SSF46894">
    <property type="entry name" value="C-terminal effector domain of the bipartite response regulators"/>
    <property type="match status" value="1"/>
</dbReference>
<feature type="domain" description="OmpR/PhoB-type" evidence="5">
    <location>
        <begin position="2"/>
        <end position="100"/>
    </location>
</feature>
<dbReference type="InterPro" id="IPR036388">
    <property type="entry name" value="WH-like_DNA-bd_sf"/>
</dbReference>
<dbReference type="InterPro" id="IPR024977">
    <property type="entry name" value="Apc4-like_WD40_dom"/>
</dbReference>
<evidence type="ECO:0000313" key="6">
    <source>
        <dbReference type="EMBL" id="GAA0363343.1"/>
    </source>
</evidence>
<evidence type="ECO:0000256" key="4">
    <source>
        <dbReference type="SAM" id="Phobius"/>
    </source>
</evidence>